<dbReference type="eggNOG" id="COG2267">
    <property type="taxonomic scope" value="Bacteria"/>
</dbReference>
<protein>
    <submittedName>
        <fullName evidence="2">Alpha/beta hydrolase</fullName>
    </submittedName>
</protein>
<dbReference type="SUPFAM" id="SSF53474">
    <property type="entry name" value="alpha/beta-Hydrolases"/>
    <property type="match status" value="1"/>
</dbReference>
<evidence type="ECO:0000313" key="2">
    <source>
        <dbReference type="EMBL" id="ANN19225.1"/>
    </source>
</evidence>
<dbReference type="InterPro" id="IPR029058">
    <property type="entry name" value="AB_hydrolase_fold"/>
</dbReference>
<dbReference type="AlphaFoldDB" id="A0A193C4F0"/>
<reference evidence="2 3" key="1">
    <citation type="journal article" date="2015" name="Genome Announc.">
        <title>Draft Genome Sequence of Norvancomycin-Producing Strain Amycolatopsis orientalis CPCC200066.</title>
        <authorList>
            <person name="Lei X."/>
            <person name="Yuan F."/>
            <person name="Shi Y."/>
            <person name="Li X."/>
            <person name="Wang L."/>
            <person name="Hong B."/>
        </authorList>
    </citation>
    <scope>NUCLEOTIDE SEQUENCE [LARGE SCALE GENOMIC DNA]</scope>
    <source>
        <strain evidence="2 3">B-37</strain>
    </source>
</reference>
<accession>A0A193C4F0</accession>
<dbReference type="InterPro" id="IPR050266">
    <property type="entry name" value="AB_hydrolase_sf"/>
</dbReference>
<sequence>MGSDELELSRTYRWRGRSVAWERLGEGAPVVLCHGTPWSAQLWASFARALSKEFAVHVWDMPGYGRSSKEPGHAVDLGTQGELFADLLGHWGLTAPHVISHDYGGAVALRAKLLHSAEYASLALVDVVALRPWGSEFFRLVAEHAEVFQAQPPAVHRGALESYIGTASHRGLTAAQLATLTGPWLDSTGQQAFYRQIAEADVRYTDEIQDRYPELALPVKVIWGADDTWIPVDRAERLANAIPGALLDVIPDAGHLIQYDAPVELAFSLHRWLTVEVGRWGPGGSGRRNAG</sequence>
<feature type="domain" description="AB hydrolase-1" evidence="1">
    <location>
        <begin position="29"/>
        <end position="262"/>
    </location>
</feature>
<dbReference type="KEGG" id="aori:SD37_28815"/>
<dbReference type="EMBL" id="CP016174">
    <property type="protein sequence ID" value="ANN19225.1"/>
    <property type="molecule type" value="Genomic_DNA"/>
</dbReference>
<proteinExistence type="predicted"/>
<keyword evidence="2" id="KW-0378">Hydrolase</keyword>
<dbReference type="GO" id="GO:0016787">
    <property type="term" value="F:hydrolase activity"/>
    <property type="evidence" value="ECO:0007669"/>
    <property type="project" value="UniProtKB-KW"/>
</dbReference>
<evidence type="ECO:0000313" key="3">
    <source>
        <dbReference type="Proteomes" id="UP000093695"/>
    </source>
</evidence>
<dbReference type="PANTHER" id="PTHR43798">
    <property type="entry name" value="MONOACYLGLYCEROL LIPASE"/>
    <property type="match status" value="1"/>
</dbReference>
<gene>
    <name evidence="2" type="ORF">SD37_28815</name>
</gene>
<organism evidence="2 3">
    <name type="scientific">Amycolatopsis orientalis</name>
    <name type="common">Nocardia orientalis</name>
    <dbReference type="NCBI Taxonomy" id="31958"/>
    <lineage>
        <taxon>Bacteria</taxon>
        <taxon>Bacillati</taxon>
        <taxon>Actinomycetota</taxon>
        <taxon>Actinomycetes</taxon>
        <taxon>Pseudonocardiales</taxon>
        <taxon>Pseudonocardiaceae</taxon>
        <taxon>Amycolatopsis</taxon>
    </lineage>
</organism>
<dbReference type="InterPro" id="IPR000073">
    <property type="entry name" value="AB_hydrolase_1"/>
</dbReference>
<evidence type="ECO:0000259" key="1">
    <source>
        <dbReference type="Pfam" id="PF00561"/>
    </source>
</evidence>
<dbReference type="Gene3D" id="3.40.50.1820">
    <property type="entry name" value="alpha/beta hydrolase"/>
    <property type="match status" value="1"/>
</dbReference>
<keyword evidence="3" id="KW-1185">Reference proteome</keyword>
<name>A0A193C4F0_AMYOR</name>
<dbReference type="PRINTS" id="PR00111">
    <property type="entry name" value="ABHYDROLASE"/>
</dbReference>
<dbReference type="Proteomes" id="UP000093695">
    <property type="component" value="Chromosome"/>
</dbReference>
<dbReference type="RefSeq" id="WP_044850866.1">
    <property type="nucleotide sequence ID" value="NZ_CP016174.1"/>
</dbReference>
<dbReference type="STRING" id="31958.SD37_28815"/>
<dbReference type="Pfam" id="PF00561">
    <property type="entry name" value="Abhydrolase_1"/>
    <property type="match status" value="1"/>
</dbReference>